<dbReference type="PANTHER" id="PTHR42912:SF80">
    <property type="entry name" value="METHYLTRANSFERASE DOMAIN-CONTAINING PROTEIN"/>
    <property type="match status" value="1"/>
</dbReference>
<dbReference type="GO" id="GO:0008757">
    <property type="term" value="F:S-adenosylmethionine-dependent methyltransferase activity"/>
    <property type="evidence" value="ECO:0007669"/>
    <property type="project" value="InterPro"/>
</dbReference>
<accession>A0A974A2G0</accession>
<sequence length="273" mass="30021">MTNQTALDADNMEFWQHVCGTKAAKLYGYEGSDAVSIGNFDRWFFQYYPYLRRFIPFDQLAGKSVLEIGLGYGSVSQAVAAAGAQLTGLDIAAGPVNWLRHRLALAGLPGQAIQGSALDIPFPEGNFDHVVTIGCLHHTGDLKKAISEVHRVLRPGGTAIIMVYSATSHLRWLKHPAETWRYVRSVAAGSDEPLALDKHGRADFDAAPDGRVAPEVVLASKTAFSRMLNAFKKHTIRRTNVPDHPIVGLIPRDWRVQTEGRLFGTDLYATARK</sequence>
<evidence type="ECO:0000313" key="4">
    <source>
        <dbReference type="Proteomes" id="UP001432046"/>
    </source>
</evidence>
<feature type="domain" description="Methyltransferase type 11" evidence="1">
    <location>
        <begin position="66"/>
        <end position="161"/>
    </location>
</feature>
<name>A0A974A2G0_9BRAD</name>
<dbReference type="EMBL" id="JAAOLE020000001">
    <property type="protein sequence ID" value="NVI45642.1"/>
    <property type="molecule type" value="Genomic_DNA"/>
</dbReference>
<dbReference type="InterPro" id="IPR050508">
    <property type="entry name" value="Methyltransf_Superfamily"/>
</dbReference>
<dbReference type="AlphaFoldDB" id="A0A974A2G0"/>
<reference evidence="3" key="2">
    <citation type="journal article" date="2021" name="Int. J. Syst. Evol. Microbiol.">
        <title>Bradyrhizobium septentrionale sp. nov. (sv. septentrionale) and Bradyrhizobium quebecense sp. nov. (sv. septentrionale) associated with legumes native to Canada possess rearranged symbiosis genes and numerous insertion sequences.</title>
        <authorList>
            <person name="Bromfield E.S.P."/>
            <person name="Cloutier S."/>
        </authorList>
    </citation>
    <scope>NUCLEOTIDE SEQUENCE</scope>
    <source>
        <strain evidence="3">5S5</strain>
    </source>
</reference>
<dbReference type="PANTHER" id="PTHR42912">
    <property type="entry name" value="METHYLTRANSFERASE"/>
    <property type="match status" value="1"/>
</dbReference>
<reference evidence="3" key="3">
    <citation type="submission" date="2024-03" db="EMBL/GenBank/DDBJ databases">
        <authorList>
            <person name="Bromfield E.S.P."/>
            <person name="Cloutier S."/>
        </authorList>
    </citation>
    <scope>NUCLEOTIDE SEQUENCE</scope>
    <source>
        <strain evidence="3">5S5</strain>
    </source>
</reference>
<gene>
    <name evidence="2" type="ORF">HAP48_022310</name>
    <name evidence="3" type="ORF">WDK88_23975</name>
</gene>
<evidence type="ECO:0000259" key="1">
    <source>
        <dbReference type="Pfam" id="PF08241"/>
    </source>
</evidence>
<evidence type="ECO:0000313" key="3">
    <source>
        <dbReference type="EMBL" id="WXC76552.1"/>
    </source>
</evidence>
<dbReference type="EMBL" id="CP147711">
    <property type="protein sequence ID" value="WXC76552.1"/>
    <property type="molecule type" value="Genomic_DNA"/>
</dbReference>
<dbReference type="InterPro" id="IPR013216">
    <property type="entry name" value="Methyltransf_11"/>
</dbReference>
<protein>
    <submittedName>
        <fullName evidence="2">Class I SAM-dependent methyltransferase</fullName>
    </submittedName>
</protein>
<dbReference type="Gene3D" id="3.40.50.150">
    <property type="entry name" value="Vaccinia Virus protein VP39"/>
    <property type="match status" value="1"/>
</dbReference>
<proteinExistence type="predicted"/>
<dbReference type="RefSeq" id="WP_166205113.1">
    <property type="nucleotide sequence ID" value="NZ_CP088285.1"/>
</dbReference>
<dbReference type="Pfam" id="PF08241">
    <property type="entry name" value="Methyltransf_11"/>
    <property type="match status" value="1"/>
</dbReference>
<keyword evidence="2" id="KW-0489">Methyltransferase</keyword>
<dbReference type="CDD" id="cd02440">
    <property type="entry name" value="AdoMet_MTases"/>
    <property type="match status" value="1"/>
</dbReference>
<dbReference type="GO" id="GO:0032259">
    <property type="term" value="P:methylation"/>
    <property type="evidence" value="ECO:0007669"/>
    <property type="project" value="UniProtKB-KW"/>
</dbReference>
<reference evidence="2" key="1">
    <citation type="submission" date="2020-06" db="EMBL/GenBank/DDBJ databases">
        <title>Whole Genome Sequence of Bradyrhizobium sp. Strain 1S1.</title>
        <authorList>
            <person name="Bromfield E.S.P."/>
            <person name="Cloutier S."/>
        </authorList>
    </citation>
    <scope>NUCLEOTIDE SEQUENCE [LARGE SCALE GENOMIC DNA]</scope>
    <source>
        <strain evidence="2">1S1</strain>
    </source>
</reference>
<dbReference type="SUPFAM" id="SSF53335">
    <property type="entry name" value="S-adenosyl-L-methionine-dependent methyltransferases"/>
    <property type="match status" value="1"/>
</dbReference>
<evidence type="ECO:0000313" key="2">
    <source>
        <dbReference type="EMBL" id="NVI45642.1"/>
    </source>
</evidence>
<keyword evidence="4" id="KW-1185">Reference proteome</keyword>
<dbReference type="InterPro" id="IPR029063">
    <property type="entry name" value="SAM-dependent_MTases_sf"/>
</dbReference>
<organism evidence="2">
    <name type="scientific">Bradyrhizobium septentrionale</name>
    <dbReference type="NCBI Taxonomy" id="1404411"/>
    <lineage>
        <taxon>Bacteria</taxon>
        <taxon>Pseudomonadati</taxon>
        <taxon>Pseudomonadota</taxon>
        <taxon>Alphaproteobacteria</taxon>
        <taxon>Hyphomicrobiales</taxon>
        <taxon>Nitrobacteraceae</taxon>
        <taxon>Bradyrhizobium</taxon>
    </lineage>
</organism>
<dbReference type="Proteomes" id="UP001432046">
    <property type="component" value="Chromosome"/>
</dbReference>
<keyword evidence="2" id="KW-0808">Transferase</keyword>